<dbReference type="SMART" id="SM00345">
    <property type="entry name" value="HTH_GNTR"/>
    <property type="match status" value="1"/>
</dbReference>
<dbReference type="Proteomes" id="UP000319769">
    <property type="component" value="Unassembled WGS sequence"/>
</dbReference>
<dbReference type="EMBL" id="VMNW02000007">
    <property type="protein sequence ID" value="KAA9164426.1"/>
    <property type="molecule type" value="Genomic_DNA"/>
</dbReference>
<dbReference type="Gene3D" id="1.10.10.10">
    <property type="entry name" value="Winged helix-like DNA-binding domain superfamily/Winged helix DNA-binding domain"/>
    <property type="match status" value="1"/>
</dbReference>
<dbReference type="GO" id="GO:0003700">
    <property type="term" value="F:DNA-binding transcription factor activity"/>
    <property type="evidence" value="ECO:0007669"/>
    <property type="project" value="InterPro"/>
</dbReference>
<keyword evidence="7" id="KW-1185">Reference proteome</keyword>
<evidence type="ECO:0000256" key="3">
    <source>
        <dbReference type="ARBA" id="ARBA00023163"/>
    </source>
</evidence>
<accession>A0A5N0VDQ0</accession>
<name>A0A5N0VDQ0_9PSEU</name>
<dbReference type="SUPFAM" id="SSF46785">
    <property type="entry name" value="Winged helix' DNA-binding domain"/>
    <property type="match status" value="1"/>
</dbReference>
<keyword evidence="4" id="KW-0175">Coiled coil</keyword>
<dbReference type="AlphaFoldDB" id="A0A5N0VDQ0"/>
<dbReference type="PRINTS" id="PR00035">
    <property type="entry name" value="HTHGNTR"/>
</dbReference>
<dbReference type="GO" id="GO:0003677">
    <property type="term" value="F:DNA binding"/>
    <property type="evidence" value="ECO:0007669"/>
    <property type="project" value="UniProtKB-KW"/>
</dbReference>
<keyword evidence="2" id="KW-0238">DNA-binding</keyword>
<dbReference type="PANTHER" id="PTHR43537">
    <property type="entry name" value="TRANSCRIPTIONAL REGULATOR, GNTR FAMILY"/>
    <property type="match status" value="1"/>
</dbReference>
<dbReference type="Pfam" id="PF07729">
    <property type="entry name" value="FCD"/>
    <property type="match status" value="1"/>
</dbReference>
<evidence type="ECO:0000256" key="2">
    <source>
        <dbReference type="ARBA" id="ARBA00023125"/>
    </source>
</evidence>
<evidence type="ECO:0000259" key="5">
    <source>
        <dbReference type="PROSITE" id="PS50949"/>
    </source>
</evidence>
<evidence type="ECO:0000256" key="1">
    <source>
        <dbReference type="ARBA" id="ARBA00023015"/>
    </source>
</evidence>
<dbReference type="InterPro" id="IPR000524">
    <property type="entry name" value="Tscrpt_reg_HTH_GntR"/>
</dbReference>
<proteinExistence type="predicted"/>
<feature type="domain" description="HTH gntR-type" evidence="5">
    <location>
        <begin position="34"/>
        <end position="104"/>
    </location>
</feature>
<dbReference type="Gene3D" id="1.20.120.530">
    <property type="entry name" value="GntR ligand-binding domain-like"/>
    <property type="match status" value="1"/>
</dbReference>
<keyword evidence="3" id="KW-0804">Transcription</keyword>
<dbReference type="InterPro" id="IPR036388">
    <property type="entry name" value="WH-like_DNA-bd_sf"/>
</dbReference>
<reference evidence="6" key="1">
    <citation type="submission" date="2019-09" db="EMBL/GenBank/DDBJ databases">
        <authorList>
            <person name="Teo W.F.A."/>
            <person name="Duangmal K."/>
        </authorList>
    </citation>
    <scope>NUCLEOTIDE SEQUENCE [LARGE SCALE GENOMIC DNA]</scope>
    <source>
        <strain evidence="6">K81G1</strain>
    </source>
</reference>
<dbReference type="InterPro" id="IPR011711">
    <property type="entry name" value="GntR_C"/>
</dbReference>
<protein>
    <submittedName>
        <fullName evidence="6">FadR family transcriptional regulator</fullName>
    </submittedName>
</protein>
<dbReference type="CDD" id="cd07377">
    <property type="entry name" value="WHTH_GntR"/>
    <property type="match status" value="1"/>
</dbReference>
<dbReference type="InterPro" id="IPR036390">
    <property type="entry name" value="WH_DNA-bd_sf"/>
</dbReference>
<comment type="caution">
    <text evidence="6">The sequence shown here is derived from an EMBL/GenBank/DDBJ whole genome shotgun (WGS) entry which is preliminary data.</text>
</comment>
<keyword evidence="1" id="KW-0805">Transcription regulation</keyword>
<dbReference type="PROSITE" id="PS50949">
    <property type="entry name" value="HTH_GNTR"/>
    <property type="match status" value="1"/>
</dbReference>
<dbReference type="InterPro" id="IPR008920">
    <property type="entry name" value="TF_FadR/GntR_C"/>
</dbReference>
<dbReference type="Pfam" id="PF00392">
    <property type="entry name" value="GntR"/>
    <property type="match status" value="1"/>
</dbReference>
<organism evidence="6 7">
    <name type="scientific">Amycolatopsis acidicola</name>
    <dbReference type="NCBI Taxonomy" id="2596893"/>
    <lineage>
        <taxon>Bacteria</taxon>
        <taxon>Bacillati</taxon>
        <taxon>Actinomycetota</taxon>
        <taxon>Actinomycetes</taxon>
        <taxon>Pseudonocardiales</taxon>
        <taxon>Pseudonocardiaceae</taxon>
        <taxon>Amycolatopsis</taxon>
    </lineage>
</organism>
<dbReference type="PANTHER" id="PTHR43537:SF5">
    <property type="entry name" value="UXU OPERON TRANSCRIPTIONAL REGULATOR"/>
    <property type="match status" value="1"/>
</dbReference>
<dbReference type="SUPFAM" id="SSF48008">
    <property type="entry name" value="GntR ligand-binding domain-like"/>
    <property type="match status" value="1"/>
</dbReference>
<evidence type="ECO:0000256" key="4">
    <source>
        <dbReference type="SAM" id="Coils"/>
    </source>
</evidence>
<gene>
    <name evidence="6" type="ORF">FPZ12_007480</name>
</gene>
<dbReference type="OrthoDB" id="120836at2"/>
<evidence type="ECO:0000313" key="7">
    <source>
        <dbReference type="Proteomes" id="UP000319769"/>
    </source>
</evidence>
<dbReference type="RefSeq" id="WP_144747076.1">
    <property type="nucleotide sequence ID" value="NZ_VMNW02000007.1"/>
</dbReference>
<sequence length="268" mass="29556">MTESGSSRAVASVNPWGADGGGNASALFTKVRTRRGFEYIYDQIRDAVADGRLRPGDRLPAERDMAEIFGVSRQGVREAIRGLETTGLIESRPGVTGGAYIREGDPQMVSRALGDLASLGALSSEDLLEARILLTSTVVRLVVERATEEDFRLLEEDVAFTEEASKNTEASFERTEQITEFYRILAKATHNQVLVILTDSLAQIVHLRLNRVGPPPNRDIGKIRRRILNRLREGDADKAIAEITRHLRRLEKALVAAEKEHAAANGTR</sequence>
<evidence type="ECO:0000313" key="6">
    <source>
        <dbReference type="EMBL" id="KAA9164426.1"/>
    </source>
</evidence>
<dbReference type="SMART" id="SM00895">
    <property type="entry name" value="FCD"/>
    <property type="match status" value="1"/>
</dbReference>
<feature type="coiled-coil region" evidence="4">
    <location>
        <begin position="240"/>
        <end position="267"/>
    </location>
</feature>